<feature type="transmembrane region" description="Helical" evidence="1">
    <location>
        <begin position="275"/>
        <end position="297"/>
    </location>
</feature>
<protein>
    <submittedName>
        <fullName evidence="3">EpsG-like putative glucosyltransferase</fullName>
    </submittedName>
</protein>
<keyword evidence="5" id="KW-1185">Reference proteome</keyword>
<feature type="transmembrane region" description="Helical" evidence="1">
    <location>
        <begin position="98"/>
        <end position="117"/>
    </location>
</feature>
<feature type="transmembrane region" description="Helical" evidence="1">
    <location>
        <begin position="245"/>
        <end position="263"/>
    </location>
</feature>
<dbReference type="GO" id="GO:0016740">
    <property type="term" value="F:transferase activity"/>
    <property type="evidence" value="ECO:0007669"/>
    <property type="project" value="UniProtKB-KW"/>
</dbReference>
<keyword evidence="3" id="KW-0808">Transferase</keyword>
<gene>
    <name evidence="3" type="ORF">EDD74_103106</name>
    <name evidence="2" type="ORF">FAEUMB_24690</name>
</gene>
<feature type="transmembrane region" description="Helical" evidence="1">
    <location>
        <begin position="170"/>
        <end position="194"/>
    </location>
</feature>
<name>A0A4R3JRE3_9FIRM</name>
<evidence type="ECO:0000313" key="5">
    <source>
        <dbReference type="Proteomes" id="UP000702954"/>
    </source>
</evidence>
<sequence length="357" mass="41948">MRVYVITLLLAGFFALVAQNNKIRLLNRECSSNSLFKFHFFVILTAIVLIFVAGFRYRVGADYMNYALGYEQVKSTFWNSLKTLDEPGYKLLTIIGSWFYDDYASMFFILALFTIGKNIKTMSKYSDDFFWAIITYIFIGAWHGSFGAMRQYAASAILFAGHHYIYEKKFWHFLLTVMLAFFFHRTAIVFVVVYFIATDKISVKSIFWMVIIAVVAALSLDKVFEVMSYFKGTDQTEFVYMTADVNPFRVMMAFLPLLLIFLVPKRDRKNPELAFYYNLLIINALFMLVTSSSTYLARIGIYTDIYATIAFPKLKRYMSENNKKAFLFLMIILYGFFWIHEIQARDTLQNFQWIFYR</sequence>
<evidence type="ECO:0000256" key="1">
    <source>
        <dbReference type="SAM" id="Phobius"/>
    </source>
</evidence>
<dbReference type="Proteomes" id="UP000294613">
    <property type="component" value="Unassembled WGS sequence"/>
</dbReference>
<keyword evidence="1" id="KW-0472">Membrane</keyword>
<feature type="transmembrane region" description="Helical" evidence="1">
    <location>
        <begin position="36"/>
        <end position="55"/>
    </location>
</feature>
<evidence type="ECO:0000313" key="2">
    <source>
        <dbReference type="EMBL" id="GBU05928.1"/>
    </source>
</evidence>
<reference evidence="2 5" key="1">
    <citation type="journal article" date="2018" name="Int. J. Syst. Evol. Microbiol.">
        <title>Draft Genome Sequence of Faecalimonas umbilicata JCM 30896T, an Acetate-Producing Bacterium Isolated from Human Feces.</title>
        <authorList>
            <person name="Sakamoto M."/>
            <person name="Ikeyama N."/>
            <person name="Yuki M."/>
            <person name="Ohkuma M."/>
        </authorList>
    </citation>
    <scope>NUCLEOTIDE SEQUENCE [LARGE SCALE GENOMIC DNA]</scope>
    <source>
        <strain evidence="2 5">EGH7</strain>
    </source>
</reference>
<dbReference type="RefSeq" id="WP_116442094.1">
    <property type="nucleotide sequence ID" value="NZ_BHEO01000008.1"/>
</dbReference>
<feature type="transmembrane region" description="Helical" evidence="1">
    <location>
        <begin position="129"/>
        <end position="149"/>
    </location>
</feature>
<reference evidence="3 4" key="2">
    <citation type="submission" date="2019-03" db="EMBL/GenBank/DDBJ databases">
        <title>Genomic Encyclopedia of Type Strains, Phase IV (KMG-IV): sequencing the most valuable type-strain genomes for metagenomic binning, comparative biology and taxonomic classification.</title>
        <authorList>
            <person name="Goeker M."/>
        </authorList>
    </citation>
    <scope>NUCLEOTIDE SEQUENCE [LARGE SCALE GENOMIC DNA]</scope>
    <source>
        <strain evidence="3 4">DSM 103426</strain>
    </source>
</reference>
<organism evidence="3 4">
    <name type="scientific">Faecalimonas umbilicata</name>
    <dbReference type="NCBI Taxonomy" id="1912855"/>
    <lineage>
        <taxon>Bacteria</taxon>
        <taxon>Bacillati</taxon>
        <taxon>Bacillota</taxon>
        <taxon>Clostridia</taxon>
        <taxon>Lachnospirales</taxon>
        <taxon>Lachnospiraceae</taxon>
        <taxon>Faecalimonas</taxon>
    </lineage>
</organism>
<dbReference type="Pfam" id="PF14897">
    <property type="entry name" value="EpsG"/>
    <property type="match status" value="1"/>
</dbReference>
<evidence type="ECO:0000313" key="4">
    <source>
        <dbReference type="Proteomes" id="UP000294613"/>
    </source>
</evidence>
<dbReference type="AlphaFoldDB" id="A0A4R3JRE3"/>
<proteinExistence type="predicted"/>
<comment type="caution">
    <text evidence="3">The sequence shown here is derived from an EMBL/GenBank/DDBJ whole genome shotgun (WGS) entry which is preliminary data.</text>
</comment>
<feature type="transmembrane region" description="Helical" evidence="1">
    <location>
        <begin position="206"/>
        <end position="224"/>
    </location>
</feature>
<dbReference type="EMBL" id="SLZV01000003">
    <property type="protein sequence ID" value="TCS69656.1"/>
    <property type="molecule type" value="Genomic_DNA"/>
</dbReference>
<feature type="transmembrane region" description="Helical" evidence="1">
    <location>
        <begin position="325"/>
        <end position="343"/>
    </location>
</feature>
<accession>A0A4R3JRE3</accession>
<keyword evidence="1" id="KW-0812">Transmembrane</keyword>
<dbReference type="Proteomes" id="UP000702954">
    <property type="component" value="Unassembled WGS sequence"/>
</dbReference>
<dbReference type="InterPro" id="IPR049458">
    <property type="entry name" value="EpsG-like"/>
</dbReference>
<evidence type="ECO:0000313" key="3">
    <source>
        <dbReference type="EMBL" id="TCS69656.1"/>
    </source>
</evidence>
<keyword evidence="1" id="KW-1133">Transmembrane helix</keyword>
<dbReference type="EMBL" id="BHEO01000008">
    <property type="protein sequence ID" value="GBU05928.1"/>
    <property type="molecule type" value="Genomic_DNA"/>
</dbReference>